<protein>
    <submittedName>
        <fullName evidence="1">Uncharacterized protein</fullName>
    </submittedName>
</protein>
<evidence type="ECO:0000313" key="2">
    <source>
        <dbReference type="Proteomes" id="UP000002899"/>
    </source>
</evidence>
<name>I7I9U6_BABMR</name>
<reference evidence="1 2" key="3">
    <citation type="journal article" date="2016" name="Sci. Rep.">
        <title>Genome-wide diversity and gene expression profiling of Babesia microti isolates identify polymorphic genes that mediate host-pathogen interactions.</title>
        <authorList>
            <person name="Silva J.C."/>
            <person name="Cornillot E."/>
            <person name="McCracken C."/>
            <person name="Usmani-Brown S."/>
            <person name="Dwivedi A."/>
            <person name="Ifeonu O.O."/>
            <person name="Crabtree J."/>
            <person name="Gotia H.T."/>
            <person name="Virji A.Z."/>
            <person name="Reynes C."/>
            <person name="Colinge J."/>
            <person name="Kumar V."/>
            <person name="Lawres L."/>
            <person name="Pazzi J.E."/>
            <person name="Pablo J.V."/>
            <person name="Hung C."/>
            <person name="Brancato J."/>
            <person name="Kumari P."/>
            <person name="Orvis J."/>
            <person name="Tretina K."/>
            <person name="Chibucos M."/>
            <person name="Ott S."/>
            <person name="Sadzewicz L."/>
            <person name="Sengamalay N."/>
            <person name="Shetty A.C."/>
            <person name="Su Q."/>
            <person name="Tallon L."/>
            <person name="Fraser C.M."/>
            <person name="Frutos R."/>
            <person name="Molina D.M."/>
            <person name="Krause P.J."/>
            <person name="Ben Mamoun C."/>
        </authorList>
    </citation>
    <scope>NUCLEOTIDE SEQUENCE [LARGE SCALE GENOMIC DNA]</scope>
    <source>
        <strain evidence="1 2">RI</strain>
    </source>
</reference>
<reference evidence="1 2" key="2">
    <citation type="journal article" date="2013" name="PLoS ONE">
        <title>Whole genome mapping and re-organization of the nuclear and mitochondrial genomes of Babesia microti isolates.</title>
        <authorList>
            <person name="Cornillot E."/>
            <person name="Dassouli A."/>
            <person name="Garg A."/>
            <person name="Pachikara N."/>
            <person name="Randazzo S."/>
            <person name="Depoix D."/>
            <person name="Carcy B."/>
            <person name="Delbecq S."/>
            <person name="Frutos R."/>
            <person name="Silva J.C."/>
            <person name="Sutton R."/>
            <person name="Krause P.J."/>
            <person name="Mamoun C.B."/>
        </authorList>
    </citation>
    <scope>NUCLEOTIDE SEQUENCE [LARGE SCALE GENOMIC DNA]</scope>
    <source>
        <strain evidence="1 2">RI</strain>
    </source>
</reference>
<dbReference type="KEGG" id="bmic:BmR1_04g07310"/>
<dbReference type="AlphaFoldDB" id="I7I9U6"/>
<organism evidence="1 2">
    <name type="scientific">Babesia microti (strain RI)</name>
    <dbReference type="NCBI Taxonomy" id="1133968"/>
    <lineage>
        <taxon>Eukaryota</taxon>
        <taxon>Sar</taxon>
        <taxon>Alveolata</taxon>
        <taxon>Apicomplexa</taxon>
        <taxon>Aconoidasida</taxon>
        <taxon>Piroplasmida</taxon>
        <taxon>Babesiidae</taxon>
        <taxon>Babesia</taxon>
    </lineage>
</organism>
<proteinExistence type="predicted"/>
<accession>I7I9U6</accession>
<dbReference type="RefSeq" id="XP_012650062.1">
    <property type="nucleotide sequence ID" value="XM_012794608.1"/>
</dbReference>
<dbReference type="EMBL" id="LN871599">
    <property type="protein sequence ID" value="CCF75654.1"/>
    <property type="molecule type" value="Genomic_DNA"/>
</dbReference>
<dbReference type="GeneID" id="24426106"/>
<reference evidence="1 2" key="1">
    <citation type="journal article" date="2012" name="Nucleic Acids Res.">
        <title>Sequencing of the smallest Apicomplexan genome from the human pathogen Babesia microti.</title>
        <authorList>
            <person name="Cornillot E."/>
            <person name="Hadj-Kaddour K."/>
            <person name="Dassouli A."/>
            <person name="Noel B."/>
            <person name="Ranwez V."/>
            <person name="Vacherie B."/>
            <person name="Augagneur Y."/>
            <person name="Bres V."/>
            <person name="Duclos A."/>
            <person name="Randazzo S."/>
            <person name="Carcy B."/>
            <person name="Debierre-Grockiego F."/>
            <person name="Delbecq S."/>
            <person name="Moubri-Menage K."/>
            <person name="Shams-Eldin H."/>
            <person name="Usmani-Brown S."/>
            <person name="Bringaud F."/>
            <person name="Wincker P."/>
            <person name="Vivares C.P."/>
            <person name="Schwarz R.T."/>
            <person name="Schetters T.P."/>
            <person name="Krause P.J."/>
            <person name="Gorenflot A."/>
            <person name="Berry V."/>
            <person name="Barbe V."/>
            <person name="Ben Mamoun C."/>
        </authorList>
    </citation>
    <scope>NUCLEOTIDE SEQUENCE [LARGE SCALE GENOMIC DNA]</scope>
    <source>
        <strain evidence="1 2">RI</strain>
    </source>
</reference>
<evidence type="ECO:0000313" key="1">
    <source>
        <dbReference type="EMBL" id="CCF75654.1"/>
    </source>
</evidence>
<dbReference type="VEuPathDB" id="PiroplasmaDB:BmR1_04g07310"/>
<sequence>MRDIIDQGICSWGQAILAEGAKSLHVTPSGCAIIAS</sequence>
<gene>
    <name evidence="1" type="ORF">BmR1_04g07310</name>
</gene>
<dbReference type="Proteomes" id="UP000002899">
    <property type="component" value="Chromosome IV"/>
</dbReference>
<keyword evidence="2" id="KW-1185">Reference proteome</keyword>